<dbReference type="InterPro" id="IPR025447">
    <property type="entry name" value="DUF4192"/>
</dbReference>
<name>A0A7I7RER0_MYCCF</name>
<keyword evidence="2" id="KW-1185">Reference proteome</keyword>
<dbReference type="Proteomes" id="UP000466431">
    <property type="component" value="Chromosome"/>
</dbReference>
<gene>
    <name evidence="1" type="ORF">MCEL_13390</name>
</gene>
<sequence length="404" mass="42573">MEPKAPIATRCTPVGRIPQADRRQPEANFIPNLELIHSFAGRDPRRAPAVRAAGEGRPMTTSPSPDFQLNRPAVLIAALPAVLGFVPEKSLVLVTVERGTLGCVMRVDLSDELPESVDHIAEVAAAARPDSAIAVIVDEDGAGCRLCNDEYGELAAMLAAALAERGIELLAAHVVDRVAAGGRWHCADGCGEAGIVEDPSASPLAMAAVLDGRRLYARRAELQDVIAVTDSARAAALAVPIADAQSGRSHADAGSDIEAVIATAARVADGEELPDPVVARIAAALTDLQVRDTLYALAVGESATQAESLWAELSRRLPDPWRVEALVLLAFSAYSRGDGPLAGVSLEAALRCDGTHRMAGMLDTALQSGLRPERIRELATTGYRLADQLGVRLPPRRVFGRRAG</sequence>
<dbReference type="Pfam" id="PF13830">
    <property type="entry name" value="DUF4192"/>
    <property type="match status" value="1"/>
</dbReference>
<organism evidence="1 2">
    <name type="scientific">Mycolicibacterium celeriflavum</name>
    <name type="common">Mycobacterium celeriflavum</name>
    <dbReference type="NCBI Taxonomy" id="1249101"/>
    <lineage>
        <taxon>Bacteria</taxon>
        <taxon>Bacillati</taxon>
        <taxon>Actinomycetota</taxon>
        <taxon>Actinomycetes</taxon>
        <taxon>Mycobacteriales</taxon>
        <taxon>Mycobacteriaceae</taxon>
        <taxon>Mycolicibacterium</taxon>
    </lineage>
</organism>
<dbReference type="AlphaFoldDB" id="A0A7I7RER0"/>
<protein>
    <recommendedName>
        <fullName evidence="3">DUF4192 domain-containing protein</fullName>
    </recommendedName>
</protein>
<dbReference type="KEGG" id="mcee:MCEL_13390"/>
<proteinExistence type="predicted"/>
<evidence type="ECO:0000313" key="2">
    <source>
        <dbReference type="Proteomes" id="UP000466431"/>
    </source>
</evidence>
<evidence type="ECO:0008006" key="3">
    <source>
        <dbReference type="Google" id="ProtNLM"/>
    </source>
</evidence>
<evidence type="ECO:0000313" key="1">
    <source>
        <dbReference type="EMBL" id="BBY43044.1"/>
    </source>
</evidence>
<reference evidence="1 2" key="1">
    <citation type="journal article" date="2019" name="Emerg. Microbes Infect.">
        <title>Comprehensive subspecies identification of 175 nontuberculous mycobacteria species based on 7547 genomic profiles.</title>
        <authorList>
            <person name="Matsumoto Y."/>
            <person name="Kinjo T."/>
            <person name="Motooka D."/>
            <person name="Nabeya D."/>
            <person name="Jung N."/>
            <person name="Uechi K."/>
            <person name="Horii T."/>
            <person name="Iida T."/>
            <person name="Fujita J."/>
            <person name="Nakamura S."/>
        </authorList>
    </citation>
    <scope>NUCLEOTIDE SEQUENCE [LARGE SCALE GENOMIC DNA]</scope>
    <source>
        <strain evidence="1 2">JCM 18439</strain>
    </source>
</reference>
<dbReference type="EMBL" id="AP022591">
    <property type="protein sequence ID" value="BBY43044.1"/>
    <property type="molecule type" value="Genomic_DNA"/>
</dbReference>
<accession>A0A7I7RER0</accession>